<accession>A0AAX3IHY8</accession>
<organism evidence="1 2">
    <name type="scientific">Pseudomonas synxantha</name>
    <dbReference type="NCBI Taxonomy" id="47883"/>
    <lineage>
        <taxon>Bacteria</taxon>
        <taxon>Pseudomonadati</taxon>
        <taxon>Pseudomonadota</taxon>
        <taxon>Gammaproteobacteria</taxon>
        <taxon>Pseudomonadales</taxon>
        <taxon>Pseudomonadaceae</taxon>
        <taxon>Pseudomonas</taxon>
    </lineage>
</organism>
<gene>
    <name evidence="1" type="ORF">NCTC10696_06183</name>
</gene>
<proteinExistence type="predicted"/>
<sequence>MVAKTFDSDMSNISEGCFYQLVPGTISLNTMDKHERDGLSIIFDIRNLHID</sequence>
<dbReference type="EMBL" id="LR590482">
    <property type="protein sequence ID" value="VTR06095.1"/>
    <property type="molecule type" value="Genomic_DNA"/>
</dbReference>
<reference evidence="1 2" key="1">
    <citation type="submission" date="2019-05" db="EMBL/GenBank/DDBJ databases">
        <authorList>
            <consortium name="Pathogen Informatics"/>
        </authorList>
    </citation>
    <scope>NUCLEOTIDE SEQUENCE [LARGE SCALE GENOMIC DNA]</scope>
    <source>
        <strain evidence="1 2">NCTC10696</strain>
    </source>
</reference>
<evidence type="ECO:0000313" key="1">
    <source>
        <dbReference type="EMBL" id="VTR06095.1"/>
    </source>
</evidence>
<evidence type="ECO:0000313" key="2">
    <source>
        <dbReference type="Proteomes" id="UP000306562"/>
    </source>
</evidence>
<name>A0AAX3IHY8_9PSED</name>
<protein>
    <submittedName>
        <fullName evidence="1">Uncharacterized protein</fullName>
    </submittedName>
</protein>
<dbReference type="Proteomes" id="UP000306562">
    <property type="component" value="Chromosome"/>
</dbReference>
<dbReference type="AlphaFoldDB" id="A0AAX3IHY8"/>